<gene>
    <name evidence="1" type="ORF">EGI31_10875</name>
</gene>
<dbReference type="InterPro" id="IPR021272">
    <property type="entry name" value="DUF2851"/>
</dbReference>
<comment type="caution">
    <text evidence="1">The sequence shown here is derived from an EMBL/GenBank/DDBJ whole genome shotgun (WGS) entry which is preliminary data.</text>
</comment>
<dbReference type="Pfam" id="PF11013">
    <property type="entry name" value="DUF2851"/>
    <property type="match status" value="1"/>
</dbReference>
<accession>A0AAE3H1S2</accession>
<dbReference type="EMBL" id="RJUF01000029">
    <property type="protein sequence ID" value="MCP9763459.1"/>
    <property type="molecule type" value="Genomic_DNA"/>
</dbReference>
<proteinExistence type="predicted"/>
<evidence type="ECO:0000313" key="1">
    <source>
        <dbReference type="EMBL" id="MCP9763459.1"/>
    </source>
</evidence>
<dbReference type="RefSeq" id="WP_255037240.1">
    <property type="nucleotide sequence ID" value="NZ_RJUF01000029.1"/>
</dbReference>
<dbReference type="Proteomes" id="UP001204144">
    <property type="component" value="Unassembled WGS sequence"/>
</dbReference>
<dbReference type="AlphaFoldDB" id="A0AAE3H1S2"/>
<reference evidence="1 2" key="1">
    <citation type="submission" date="2018-11" db="EMBL/GenBank/DDBJ databases">
        <title>Novel bacteria species description.</title>
        <authorList>
            <person name="Han J.-H."/>
        </authorList>
    </citation>
    <scope>NUCLEOTIDE SEQUENCE [LARGE SCALE GENOMIC DNA]</scope>
    <source>
        <strain evidence="1 2">KCTC23259</strain>
    </source>
</reference>
<name>A0AAE3H1S2_9BACT</name>
<organism evidence="1 2">
    <name type="scientific">Lacihabitans soyangensis</name>
    <dbReference type="NCBI Taxonomy" id="869394"/>
    <lineage>
        <taxon>Bacteria</taxon>
        <taxon>Pseudomonadati</taxon>
        <taxon>Bacteroidota</taxon>
        <taxon>Cytophagia</taxon>
        <taxon>Cytophagales</taxon>
        <taxon>Leadbetterellaceae</taxon>
        <taxon>Lacihabitans</taxon>
    </lineage>
</organism>
<protein>
    <submittedName>
        <fullName evidence="1">DUF2851 family protein</fullName>
    </submittedName>
</protein>
<evidence type="ECO:0000313" key="2">
    <source>
        <dbReference type="Proteomes" id="UP001204144"/>
    </source>
</evidence>
<sequence>MKNEDFIHYTWQYQQFDKNNLKTTDGQLLTVLKPGYRNSNSGPDFENARVSIGQMEWAGKVEIHIKSSDWNKHQHQLDTAYENVILHVVWDHDEEVFRSDNTTIPTLEIKDLVFKDTLRKYENLLKNTTEIPCQHNLKEVSDLAKISMIEKALAHRLQQKSEGLKEILESTNADFEELAYRVFARNMGFKLNSIAFLRLAEVLPYKIIQKHRGNLSQIEALMFGQAGFLDEPNDEYSVSLAKEYQFLATKYGLLSQKMERREWRFLRTRLGNFPTVRISQLAAVLNQAQGLFSLFVEDASKESIEKALQVLPSEYWQQHYDIGKKSDNELHGIGKSSIENLLINTSVQLLAFYSEKTDDYGYFEKAIKILETIKPEQNFITKIWQNLGFKCSSAFDSQALIEQFNYFCSHKRCTQCAIGVEILKKA</sequence>
<keyword evidence="2" id="KW-1185">Reference proteome</keyword>